<dbReference type="EMBL" id="CP015772">
    <property type="protein sequence ID" value="ANH79629.1"/>
    <property type="molecule type" value="Genomic_DNA"/>
</dbReference>
<sequence length="287" mass="32588">MKRSLFLKTIAAGAAGLYTTHLFAENMKKKMMAMQLFSVREAVAKDLEGTLEKLVALGYNELEIYGYNGSFFGKSPAEFKSVLNNTGMKVISSHHTTGLQEKSKGTLTDGWDQAVEDLHSIGARYMACAYLFPNERTKEVYAKLPDLLSKCGEKAAGAGIIFAYHNHDFEFEKYNNTLVYDYLITNTAAQHVNMEMDLYWISRAGHDPVAYFDKYPGRFPLWHVKDMEANTKDITEVGHGTIDFDRIFAARKKAGLKKWFVEQDVSKGDMFESLKFSHDYLAKQKYV</sequence>
<keyword evidence="3" id="KW-0413">Isomerase</keyword>
<keyword evidence="1" id="KW-0812">Transmembrane</keyword>
<dbReference type="OrthoDB" id="9798407at2"/>
<dbReference type="PANTHER" id="PTHR12110">
    <property type="entry name" value="HYDROXYPYRUVATE ISOMERASE"/>
    <property type="match status" value="1"/>
</dbReference>
<proteinExistence type="predicted"/>
<dbReference type="AlphaFoldDB" id="A0A1A9HXT0"/>
<name>A0A1A9HXT0_9BACT</name>
<evidence type="ECO:0000259" key="2">
    <source>
        <dbReference type="Pfam" id="PF01261"/>
    </source>
</evidence>
<accession>A0A1A9HXT0</accession>
<dbReference type="SUPFAM" id="SSF51658">
    <property type="entry name" value="Xylose isomerase-like"/>
    <property type="match status" value="1"/>
</dbReference>
<feature type="transmembrane region" description="Helical" evidence="1">
    <location>
        <begin position="6"/>
        <end position="24"/>
    </location>
</feature>
<dbReference type="PANTHER" id="PTHR12110:SF41">
    <property type="entry name" value="INOSOSE DEHYDRATASE"/>
    <property type="match status" value="1"/>
</dbReference>
<keyword evidence="4" id="KW-1185">Reference proteome</keyword>
<dbReference type="InterPro" id="IPR036237">
    <property type="entry name" value="Xyl_isomerase-like_sf"/>
</dbReference>
<gene>
    <name evidence="3" type="ORF">A8C56_00360</name>
</gene>
<evidence type="ECO:0000256" key="1">
    <source>
        <dbReference type="SAM" id="Phobius"/>
    </source>
</evidence>
<dbReference type="GO" id="GO:0016853">
    <property type="term" value="F:isomerase activity"/>
    <property type="evidence" value="ECO:0007669"/>
    <property type="project" value="UniProtKB-KW"/>
</dbReference>
<organism evidence="3 4">
    <name type="scientific">Niabella ginsenosidivorans</name>
    <dbReference type="NCBI Taxonomy" id="1176587"/>
    <lineage>
        <taxon>Bacteria</taxon>
        <taxon>Pseudomonadati</taxon>
        <taxon>Bacteroidota</taxon>
        <taxon>Chitinophagia</taxon>
        <taxon>Chitinophagales</taxon>
        <taxon>Chitinophagaceae</taxon>
        <taxon>Niabella</taxon>
    </lineage>
</organism>
<dbReference type="RefSeq" id="WP_067750607.1">
    <property type="nucleotide sequence ID" value="NZ_CP015772.1"/>
</dbReference>
<dbReference type="InterPro" id="IPR050312">
    <property type="entry name" value="IolE/XylAMocC-like"/>
</dbReference>
<evidence type="ECO:0000313" key="4">
    <source>
        <dbReference type="Proteomes" id="UP000077667"/>
    </source>
</evidence>
<dbReference type="STRING" id="1176587.A8C56_00360"/>
<dbReference type="Proteomes" id="UP000077667">
    <property type="component" value="Chromosome"/>
</dbReference>
<dbReference type="Pfam" id="PF01261">
    <property type="entry name" value="AP_endonuc_2"/>
    <property type="match status" value="1"/>
</dbReference>
<feature type="domain" description="Xylose isomerase-like TIM barrel" evidence="2">
    <location>
        <begin position="52"/>
        <end position="261"/>
    </location>
</feature>
<dbReference type="InterPro" id="IPR013022">
    <property type="entry name" value="Xyl_isomerase-like_TIM-brl"/>
</dbReference>
<evidence type="ECO:0000313" key="3">
    <source>
        <dbReference type="EMBL" id="ANH79629.1"/>
    </source>
</evidence>
<reference evidence="3 4" key="1">
    <citation type="submission" date="2016-05" db="EMBL/GenBank/DDBJ databases">
        <title>Niabella ginsenosidivorans BS26 whole genome sequencing.</title>
        <authorList>
            <person name="Im W.T."/>
            <person name="Siddiqi M.Z."/>
        </authorList>
    </citation>
    <scope>NUCLEOTIDE SEQUENCE [LARGE SCALE GENOMIC DNA]</scope>
    <source>
        <strain evidence="3 4">BS26</strain>
    </source>
</reference>
<keyword evidence="1" id="KW-1133">Transmembrane helix</keyword>
<dbReference type="KEGG" id="nia:A8C56_00360"/>
<protein>
    <submittedName>
        <fullName evidence="3">Xylose isomerase</fullName>
    </submittedName>
</protein>
<dbReference type="Gene3D" id="3.20.20.150">
    <property type="entry name" value="Divalent-metal-dependent TIM barrel enzymes"/>
    <property type="match status" value="1"/>
</dbReference>
<keyword evidence="1" id="KW-0472">Membrane</keyword>